<dbReference type="SUPFAM" id="SSF46689">
    <property type="entry name" value="Homeodomain-like"/>
    <property type="match status" value="1"/>
</dbReference>
<organism evidence="6 7">
    <name type="scientific">Paraliobacillus ryukyuensis</name>
    <dbReference type="NCBI Taxonomy" id="200904"/>
    <lineage>
        <taxon>Bacteria</taxon>
        <taxon>Bacillati</taxon>
        <taxon>Bacillota</taxon>
        <taxon>Bacilli</taxon>
        <taxon>Bacillales</taxon>
        <taxon>Bacillaceae</taxon>
        <taxon>Paraliobacillus</taxon>
    </lineage>
</organism>
<dbReference type="Pfam" id="PF01380">
    <property type="entry name" value="SIS"/>
    <property type="match status" value="1"/>
</dbReference>
<dbReference type="SUPFAM" id="SSF53697">
    <property type="entry name" value="SIS domain"/>
    <property type="match status" value="1"/>
</dbReference>
<feature type="domain" description="SIS" evidence="5">
    <location>
        <begin position="106"/>
        <end position="248"/>
    </location>
</feature>
<dbReference type="GO" id="GO:1901135">
    <property type="term" value="P:carbohydrate derivative metabolic process"/>
    <property type="evidence" value="ECO:0007669"/>
    <property type="project" value="InterPro"/>
</dbReference>
<dbReference type="InterPro" id="IPR000281">
    <property type="entry name" value="HTH_RpiR"/>
</dbReference>
<evidence type="ECO:0000259" key="5">
    <source>
        <dbReference type="PROSITE" id="PS51464"/>
    </source>
</evidence>
<dbReference type="GO" id="GO:0097367">
    <property type="term" value="F:carbohydrate derivative binding"/>
    <property type="evidence" value="ECO:0007669"/>
    <property type="project" value="InterPro"/>
</dbReference>
<sequence length="254" mass="29084">MKLEEIINQYYDQLNENDLYILKYIVTNKDSCYKKSINELADACNASRSSVLRLAKKLNFSGYSEFRVFLKWENKQECAKGNHTASLENSIQTTLKDILHKEGDAINQLLFQANRIFIYGSGTAQTLCAYEAQRLFAIIHHYLIVIHDKAEFDTIASDIREDDLVIILSLSGDTPSLIPQVQQLVVKDVPFISITNLKNNKLAQMTPYNLYATSTATKTNNQTELISFIPFYIALELLYRKYVEFLESSNQTPI</sequence>
<evidence type="ECO:0000256" key="3">
    <source>
        <dbReference type="ARBA" id="ARBA00023163"/>
    </source>
</evidence>
<dbReference type="InterPro" id="IPR036388">
    <property type="entry name" value="WH-like_DNA-bd_sf"/>
</dbReference>
<gene>
    <name evidence="6" type="ORF">DES48_10766</name>
</gene>
<evidence type="ECO:0000256" key="1">
    <source>
        <dbReference type="ARBA" id="ARBA00023015"/>
    </source>
</evidence>
<evidence type="ECO:0000313" key="6">
    <source>
        <dbReference type="EMBL" id="RBO97149.1"/>
    </source>
</evidence>
<reference evidence="6 7" key="1">
    <citation type="submission" date="2018-06" db="EMBL/GenBank/DDBJ databases">
        <title>Genomic Encyclopedia of Type Strains, Phase IV (KMG-IV): sequencing the most valuable type-strain genomes for metagenomic binning, comparative biology and taxonomic classification.</title>
        <authorList>
            <person name="Goeker M."/>
        </authorList>
    </citation>
    <scope>NUCLEOTIDE SEQUENCE [LARGE SCALE GENOMIC DNA]</scope>
    <source>
        <strain evidence="6 7">DSM 15140</strain>
    </source>
</reference>
<comment type="caution">
    <text evidence="6">The sequence shown here is derived from an EMBL/GenBank/DDBJ whole genome shotgun (WGS) entry which is preliminary data.</text>
</comment>
<dbReference type="InterPro" id="IPR035472">
    <property type="entry name" value="RpiR-like_SIS"/>
</dbReference>
<dbReference type="GO" id="GO:0003700">
    <property type="term" value="F:DNA-binding transcription factor activity"/>
    <property type="evidence" value="ECO:0007669"/>
    <property type="project" value="InterPro"/>
</dbReference>
<proteinExistence type="predicted"/>
<dbReference type="OrthoDB" id="6590756at2"/>
<protein>
    <submittedName>
        <fullName evidence="6">RpiR family transcriptional regulator</fullName>
    </submittedName>
</protein>
<dbReference type="RefSeq" id="WP_113869122.1">
    <property type="nucleotide sequence ID" value="NZ_BAABQN010000007.1"/>
</dbReference>
<dbReference type="CDD" id="cd05013">
    <property type="entry name" value="SIS_RpiR"/>
    <property type="match status" value="1"/>
</dbReference>
<dbReference type="InterPro" id="IPR009057">
    <property type="entry name" value="Homeodomain-like_sf"/>
</dbReference>
<keyword evidence="3" id="KW-0804">Transcription</keyword>
<dbReference type="GO" id="GO:0003677">
    <property type="term" value="F:DNA binding"/>
    <property type="evidence" value="ECO:0007669"/>
    <property type="project" value="UniProtKB-KW"/>
</dbReference>
<keyword evidence="2" id="KW-0238">DNA-binding</keyword>
<keyword evidence="1" id="KW-0805">Transcription regulation</keyword>
<dbReference type="InterPro" id="IPR047640">
    <property type="entry name" value="RpiR-like"/>
</dbReference>
<dbReference type="AlphaFoldDB" id="A0A366E5T8"/>
<evidence type="ECO:0000313" key="7">
    <source>
        <dbReference type="Proteomes" id="UP000252254"/>
    </source>
</evidence>
<dbReference type="PROSITE" id="PS51071">
    <property type="entry name" value="HTH_RPIR"/>
    <property type="match status" value="1"/>
</dbReference>
<dbReference type="InterPro" id="IPR046348">
    <property type="entry name" value="SIS_dom_sf"/>
</dbReference>
<dbReference type="Gene3D" id="3.40.50.10490">
    <property type="entry name" value="Glucose-6-phosphate isomerase like protein, domain 1"/>
    <property type="match status" value="1"/>
</dbReference>
<dbReference type="EMBL" id="QNRI01000007">
    <property type="protein sequence ID" value="RBO97149.1"/>
    <property type="molecule type" value="Genomic_DNA"/>
</dbReference>
<dbReference type="Gene3D" id="1.10.10.10">
    <property type="entry name" value="Winged helix-like DNA-binding domain superfamily/Winged helix DNA-binding domain"/>
    <property type="match status" value="1"/>
</dbReference>
<accession>A0A366E5T8</accession>
<dbReference type="Pfam" id="PF01418">
    <property type="entry name" value="HTH_6"/>
    <property type="match status" value="1"/>
</dbReference>
<dbReference type="STRING" id="200904.GCA_900168775_01032"/>
<dbReference type="PROSITE" id="PS51464">
    <property type="entry name" value="SIS"/>
    <property type="match status" value="1"/>
</dbReference>
<dbReference type="InterPro" id="IPR001347">
    <property type="entry name" value="SIS_dom"/>
</dbReference>
<keyword evidence="7" id="KW-1185">Reference proteome</keyword>
<dbReference type="PANTHER" id="PTHR30514">
    <property type="entry name" value="GLUCOKINASE"/>
    <property type="match status" value="1"/>
</dbReference>
<dbReference type="PANTHER" id="PTHR30514:SF1">
    <property type="entry name" value="HTH-TYPE TRANSCRIPTIONAL REGULATOR HEXR-RELATED"/>
    <property type="match status" value="1"/>
</dbReference>
<dbReference type="Proteomes" id="UP000252254">
    <property type="component" value="Unassembled WGS sequence"/>
</dbReference>
<evidence type="ECO:0000259" key="4">
    <source>
        <dbReference type="PROSITE" id="PS51071"/>
    </source>
</evidence>
<evidence type="ECO:0000256" key="2">
    <source>
        <dbReference type="ARBA" id="ARBA00023125"/>
    </source>
</evidence>
<name>A0A366E5T8_9BACI</name>
<feature type="domain" description="HTH rpiR-type" evidence="4">
    <location>
        <begin position="1"/>
        <end position="77"/>
    </location>
</feature>